<proteinExistence type="inferred from homology"/>
<dbReference type="SUPFAM" id="SSF53474">
    <property type="entry name" value="alpha/beta-Hydrolases"/>
    <property type="match status" value="1"/>
</dbReference>
<keyword evidence="6" id="KW-0560">Oxidoreductase</keyword>
<gene>
    <name evidence="21" type="ORF">G8770_04915</name>
</gene>
<dbReference type="InterPro" id="IPR018946">
    <property type="entry name" value="PhoD-like_MPP"/>
</dbReference>
<dbReference type="Pfam" id="PF00732">
    <property type="entry name" value="GMC_oxred_N"/>
    <property type="match status" value="1"/>
</dbReference>
<evidence type="ECO:0000256" key="1">
    <source>
        <dbReference type="ARBA" id="ARBA00001974"/>
    </source>
</evidence>
<evidence type="ECO:0000256" key="12">
    <source>
        <dbReference type="ARBA" id="ARBA00049645"/>
    </source>
</evidence>
<keyword evidence="9" id="KW-0753">Steroid metabolism</keyword>
<evidence type="ECO:0000259" key="20">
    <source>
        <dbReference type="Pfam" id="PF09423"/>
    </source>
</evidence>
<keyword evidence="22" id="KW-1185">Reference proteome</keyword>
<reference evidence="21" key="1">
    <citation type="submission" date="2020-03" db="EMBL/GenBank/DDBJ databases">
        <authorList>
            <person name="Guo F."/>
        </authorList>
    </citation>
    <scope>NUCLEOTIDE SEQUENCE</scope>
    <source>
        <strain evidence="21">JCM 30134</strain>
    </source>
</reference>
<dbReference type="Gene3D" id="3.60.21.70">
    <property type="entry name" value="PhoD-like phosphatase"/>
    <property type="match status" value="1"/>
</dbReference>
<feature type="region of interest" description="Disordered" evidence="16">
    <location>
        <begin position="681"/>
        <end position="741"/>
    </location>
</feature>
<dbReference type="GO" id="GO:0004769">
    <property type="term" value="F:steroid Delta-isomerase activity"/>
    <property type="evidence" value="ECO:0007669"/>
    <property type="project" value="UniProtKB-EC"/>
</dbReference>
<feature type="domain" description="Glucose-methanol-choline oxidoreductase C-terminal" evidence="19">
    <location>
        <begin position="592"/>
        <end position="655"/>
    </location>
</feature>
<dbReference type="GO" id="GO:0008203">
    <property type="term" value="P:cholesterol metabolic process"/>
    <property type="evidence" value="ECO:0007669"/>
    <property type="project" value="UniProtKB-KW"/>
</dbReference>
<dbReference type="Gene3D" id="3.40.50.1820">
    <property type="entry name" value="alpha/beta hydrolase"/>
    <property type="match status" value="1"/>
</dbReference>
<dbReference type="EMBL" id="JAAONZ010000003">
    <property type="protein sequence ID" value="NHO64879.1"/>
    <property type="molecule type" value="Genomic_DNA"/>
</dbReference>
<evidence type="ECO:0000256" key="15">
    <source>
        <dbReference type="ARBA" id="ARBA00049778"/>
    </source>
</evidence>
<evidence type="ECO:0000256" key="13">
    <source>
        <dbReference type="ARBA" id="ARBA00049723"/>
    </source>
</evidence>
<dbReference type="EC" id="1.1.3.6" evidence="13"/>
<comment type="caution">
    <text evidence="21">The sequence shown here is derived from an EMBL/GenBank/DDBJ whole genome shotgun (WGS) entry which is preliminary data.</text>
</comment>
<evidence type="ECO:0000256" key="16">
    <source>
        <dbReference type="SAM" id="MobiDB-lite"/>
    </source>
</evidence>
<dbReference type="PANTHER" id="PTHR47470:SF1">
    <property type="entry name" value="FAD-DEPENDENT OXIDOREDUCTASE 2 FAD BINDING DOMAIN-CONTAINING PROTEIN"/>
    <property type="match status" value="1"/>
</dbReference>
<keyword evidence="7" id="KW-0443">Lipid metabolism</keyword>
<keyword evidence="21" id="KW-0378">Hydrolase</keyword>
<feature type="domain" description="Glucose-methanol-choline oxidoreductase N-terminal" evidence="18">
    <location>
        <begin position="134"/>
        <end position="364"/>
    </location>
</feature>
<accession>A0A9E5JT79</accession>
<keyword evidence="4" id="KW-0285">Flavoprotein</keyword>
<evidence type="ECO:0000256" key="11">
    <source>
        <dbReference type="ARBA" id="ARBA00038856"/>
    </source>
</evidence>
<evidence type="ECO:0000256" key="8">
    <source>
        <dbReference type="ARBA" id="ARBA00023166"/>
    </source>
</evidence>
<feature type="compositionally biased region" description="Low complexity" evidence="16">
    <location>
        <begin position="686"/>
        <end position="701"/>
    </location>
</feature>
<evidence type="ECO:0000256" key="6">
    <source>
        <dbReference type="ARBA" id="ARBA00023002"/>
    </source>
</evidence>
<organism evidence="21 22">
    <name type="scientific">Pseudomaricurvus hydrocarbonicus</name>
    <dbReference type="NCBI Taxonomy" id="1470433"/>
    <lineage>
        <taxon>Bacteria</taxon>
        <taxon>Pseudomonadati</taxon>
        <taxon>Pseudomonadota</taxon>
        <taxon>Gammaproteobacteria</taxon>
        <taxon>Cellvibrionales</taxon>
        <taxon>Cellvibrionaceae</taxon>
        <taxon>Pseudomaricurvus</taxon>
    </lineage>
</organism>
<evidence type="ECO:0000313" key="21">
    <source>
        <dbReference type="EMBL" id="NHO64879.1"/>
    </source>
</evidence>
<dbReference type="Proteomes" id="UP000787472">
    <property type="component" value="Unassembled WGS sequence"/>
</dbReference>
<dbReference type="RefSeq" id="WP_167182593.1">
    <property type="nucleotide sequence ID" value="NZ_JAAONZ010000003.1"/>
</dbReference>
<evidence type="ECO:0000256" key="10">
    <source>
        <dbReference type="ARBA" id="ARBA00023235"/>
    </source>
</evidence>
<evidence type="ECO:0000256" key="7">
    <source>
        <dbReference type="ARBA" id="ARBA00023098"/>
    </source>
</evidence>
<comment type="similarity">
    <text evidence="2">Belongs to the GMC oxidoreductase family.</text>
</comment>
<evidence type="ECO:0000259" key="17">
    <source>
        <dbReference type="Pfam" id="PF00561"/>
    </source>
</evidence>
<dbReference type="SUPFAM" id="SSF56300">
    <property type="entry name" value="Metallo-dependent phosphatases"/>
    <property type="match status" value="1"/>
</dbReference>
<keyword evidence="5" id="KW-0274">FAD</keyword>
<keyword evidence="10" id="KW-0413">Isomerase</keyword>
<dbReference type="GO" id="GO:0050660">
    <property type="term" value="F:flavin adenine dinucleotide binding"/>
    <property type="evidence" value="ECO:0007669"/>
    <property type="project" value="InterPro"/>
</dbReference>
<keyword evidence="3" id="KW-0153">Cholesterol metabolism</keyword>
<dbReference type="Pfam" id="PF05199">
    <property type="entry name" value="GMC_oxred_C"/>
    <property type="match status" value="1"/>
</dbReference>
<dbReference type="InterPro" id="IPR000073">
    <property type="entry name" value="AB_hydrolase_1"/>
</dbReference>
<evidence type="ECO:0000256" key="5">
    <source>
        <dbReference type="ARBA" id="ARBA00022827"/>
    </source>
</evidence>
<name>A0A9E5JT79_9GAMM</name>
<dbReference type="InterPro" id="IPR038607">
    <property type="entry name" value="PhoD-like_sf"/>
</dbReference>
<dbReference type="Pfam" id="PF09423">
    <property type="entry name" value="PhoD"/>
    <property type="match status" value="1"/>
</dbReference>
<feature type="region of interest" description="Disordered" evidence="16">
    <location>
        <begin position="496"/>
        <end position="529"/>
    </location>
</feature>
<dbReference type="InterPro" id="IPR029052">
    <property type="entry name" value="Metallo-depent_PP-like"/>
</dbReference>
<dbReference type="InterPro" id="IPR007867">
    <property type="entry name" value="GMC_OxRtase_C"/>
</dbReference>
<dbReference type="PANTHER" id="PTHR47470">
    <property type="entry name" value="CHOLESTEROL OXIDASE"/>
    <property type="match status" value="1"/>
</dbReference>
<evidence type="ECO:0000256" key="2">
    <source>
        <dbReference type="ARBA" id="ARBA00010790"/>
    </source>
</evidence>
<dbReference type="InterPro" id="IPR052542">
    <property type="entry name" value="Cholesterol_Oxidase"/>
</dbReference>
<keyword evidence="8" id="KW-1207">Sterol metabolism</keyword>
<evidence type="ECO:0000256" key="9">
    <source>
        <dbReference type="ARBA" id="ARBA00023221"/>
    </source>
</evidence>
<dbReference type="EC" id="5.3.3.1" evidence="11"/>
<comment type="pathway">
    <text evidence="12">Steroid metabolism; cholesterol degradation.</text>
</comment>
<evidence type="ECO:0000259" key="18">
    <source>
        <dbReference type="Pfam" id="PF00732"/>
    </source>
</evidence>
<dbReference type="GO" id="GO:0016995">
    <property type="term" value="F:cholesterol oxidase activity"/>
    <property type="evidence" value="ECO:0007669"/>
    <property type="project" value="UniProtKB-EC"/>
</dbReference>
<evidence type="ECO:0000313" key="22">
    <source>
        <dbReference type="Proteomes" id="UP000787472"/>
    </source>
</evidence>
<dbReference type="Pfam" id="PF00561">
    <property type="entry name" value="Abhydrolase_1"/>
    <property type="match status" value="1"/>
</dbReference>
<protein>
    <recommendedName>
        <fullName evidence="14">Cholesterol oxidase</fullName>
        <ecNumber evidence="13">1.1.3.6</ecNumber>
        <ecNumber evidence="11">5.3.3.1</ecNumber>
    </recommendedName>
    <alternativeName>
        <fullName evidence="15">Cholesterol isomerase</fullName>
    </alternativeName>
</protein>
<dbReference type="GO" id="GO:0016787">
    <property type="term" value="F:hydrolase activity"/>
    <property type="evidence" value="ECO:0007669"/>
    <property type="project" value="UniProtKB-KW"/>
</dbReference>
<feature type="domain" description="PhoD-like phosphatase metallophosphatase" evidence="20">
    <location>
        <begin position="1708"/>
        <end position="1969"/>
    </location>
</feature>
<dbReference type="SUPFAM" id="SSF51905">
    <property type="entry name" value="FAD/NAD(P)-binding domain"/>
    <property type="match status" value="1"/>
</dbReference>
<dbReference type="InterPro" id="IPR029058">
    <property type="entry name" value="AB_hydrolase_fold"/>
</dbReference>
<feature type="domain" description="AB hydrolase-1" evidence="17">
    <location>
        <begin position="1117"/>
        <end position="1428"/>
    </location>
</feature>
<dbReference type="InterPro" id="IPR036188">
    <property type="entry name" value="FAD/NAD-bd_sf"/>
</dbReference>
<dbReference type="InterPro" id="IPR000172">
    <property type="entry name" value="GMC_OxRdtase_N"/>
</dbReference>
<evidence type="ECO:0000256" key="14">
    <source>
        <dbReference type="ARBA" id="ARBA00049744"/>
    </source>
</evidence>
<evidence type="ECO:0000259" key="19">
    <source>
        <dbReference type="Pfam" id="PF05199"/>
    </source>
</evidence>
<dbReference type="Gene3D" id="3.50.50.60">
    <property type="entry name" value="FAD/NAD(P)-binding domain"/>
    <property type="match status" value="3"/>
</dbReference>
<evidence type="ECO:0000256" key="4">
    <source>
        <dbReference type="ARBA" id="ARBA00022630"/>
    </source>
</evidence>
<feature type="compositionally biased region" description="Polar residues" evidence="16">
    <location>
        <begin position="505"/>
        <end position="520"/>
    </location>
</feature>
<comment type="cofactor">
    <cofactor evidence="1">
        <name>FAD</name>
        <dbReference type="ChEBI" id="CHEBI:57692"/>
    </cofactor>
</comment>
<evidence type="ECO:0000256" key="3">
    <source>
        <dbReference type="ARBA" id="ARBA00022548"/>
    </source>
</evidence>
<sequence>MQRRASDWISQGFETLVSKIKTASPSAQDDPFHFDIVIVGSGYGGAIAASQLAGLRQTANDLQQARQQQAKPNRPLKICVLERGNEYLAGMFPSRMADLPEHVRFSTPDKATPSGNRDGLFDIRISPHLNTVLANGLGGGSLINAGVMIEPKPEVFNDRWPTALRNHPEQELFARYYPQAKRLLGASDDSGDNTIARHQAHQQQPLAKHRQLHLLATDRTTHGKKTSPSGCSTCPTSSYDAAITVAMEDKINSGGVQLNACNLCGDCATGCNHNAKDSLDTNLLVQAWQQGVELYTGATVLKLLPCEPNPQALPQNHSPAGWTLLVAHTKAKLRKQQGKPLKLTAAKVILAAGSLGSTEILLRSQSAQFPLSRRLGQSFSSNGDMLATVFHQHNPVHAIANENDQPGNRHIGPTITGVIDLRDTPQSLLIEEMAVPGALRRLYEELVTTTDSLASLMTTDTSPHQQGQPENDPYNVDAQKIDRTAIYAIMGDDGSQGSLELVTDQPPSRTGSSDNINHQVSEGARDMSGDGSIRVRWSGLPDNPLFVEQVQVLESLVEKSAIGGRAQGNPAWRPLPESMAHLLGGGKGPQLTVHPLGGCGMADSADCGVVDQFGRVFNPANLSQPGAVYDNLVVLDGAMIPCALGANPALTIAAISLRALRELGRHWGFVTAAPDRTAEQGADNLAQQAAAQRSHHAAPSSDHPQQPAIRASKAAPKTAIDSPEPLSPPFTRPRFADKSFVPPTKATTVEITERISGRVTLTDHHAQPLDCMVDITLRFTPKPVLDFVHGTDRTLRVNNALEPDEPVSQLRIFERRQWQTLIREGASDERFTQHALFVAPVQGTLEIMGRQASSAPQRIRRTLWPWLRNRGLRDAWQALEEWLRQKRLPVKIKPAAANTRNPLRAASRALKNLKKTANGKYHEIKALASHGGEVRLFDYQLSVERPAQGWPDALAGFDKQASRVNIQGCKTISYTRAANPMRQFEDMYIHVFPGLQPRRRQPKKRTPYLRFDSRFLSHYNKPLIRITEQQDQVTALADMAAFMAYFARVLINIHLWSFRKPDTQRPGTPTRLPGRIRGIAQPDIIELPVGQHDTGLAVELPVKVRLTRYPQPHSSAPPVLLIHGYSASGNTYTHPSIDPNLTHYLWMKGRDVWVVDLRTSSGMPTAMLPWSFEDVAFADIPVAIDHICQTTQQEKVDVVAHCMGSAMFSMAVLAPPENDAPFFRERQLLPQRIGKAVLSQVGPRVVFSPENIFRAYGLSYVQQLMPFVFYAFKRSDAPGTAEQLLDRLLSALPYPDGEFDLENPGLPWAKTPFVGTRHRMDGLYGRTFSLANLSRKTLDSIDDLFGPLSMVTLSQVIRFAIHERVTNKHGENEFVTHERLKQFWTFPTLSVHGDENGLADISTLGRMTETMHKAGCDYRTEVLAGFGHQDALIGKGVRANFDKIHRFLQQGPPPSTAPAPHEPEAQHYQLHLPFSGPVIGAIQAGESNTLPVSLGFSSQKMNPEFVLFIAVKYHRQGLRLASSVHGPTLSLNLMRENLCVKFASPHQDRWLKTELPVTPTFEQADGILSLLLDDLDLDSNQALYGQLYDAVLPDNLLDIIDLPSIASDPQHRALSDYLQQHLLSDNFARALNNVLQQPLTELENAIVELPSPPAGPGLGEQTPTTQFVLAACQYAPGMLDRKVAYRAYRRLSARLDACGASATAQTPQSQVTASGTSTELKPQFIVLAGDQVYTDASAGLFDPIDRYDRFTATYHKWLHQRPVKSVLRRLPSFMMLDDHELKNDWDQSESELGEKALLADGKRAYLNFQRNLHQTPNIQDLEKTPLWYTFTQQGLDFFMVDSRTERQGRKISARDNERPEKAIADLNSAQLMSDEQLRALKDWLLNAPGDGRPRFILSPSMLLPRRLRSTAGTTASGAHPGSIHSDAWDGYPSTLHDLLHFIAEHNLTNLVFLSGDEHLSSTVDIDLTHAGHNTRTRVHSIHSSGLYSPFTFVNSTPDLFAGHESFQVPGDSDLQCEVKTRFYPGDGFALLTVAQENQRWVLQCEFDRVPDRADEASTTEAASGENRLRQRWEMVREQSLSTS</sequence>